<reference evidence="2" key="1">
    <citation type="submission" date="2020-06" db="EMBL/GenBank/DDBJ databases">
        <title>WGS assembly of Ceratodon purpureus strain R40.</title>
        <authorList>
            <person name="Carey S.B."/>
            <person name="Jenkins J."/>
            <person name="Shu S."/>
            <person name="Lovell J.T."/>
            <person name="Sreedasyam A."/>
            <person name="Maumus F."/>
            <person name="Tiley G.P."/>
            <person name="Fernandez-Pozo N."/>
            <person name="Barry K."/>
            <person name="Chen C."/>
            <person name="Wang M."/>
            <person name="Lipzen A."/>
            <person name="Daum C."/>
            <person name="Saski C.A."/>
            <person name="Payton A.C."/>
            <person name="Mcbreen J.C."/>
            <person name="Conrad R.E."/>
            <person name="Kollar L.M."/>
            <person name="Olsson S."/>
            <person name="Huttunen S."/>
            <person name="Landis J.B."/>
            <person name="Wickett N.J."/>
            <person name="Johnson M.G."/>
            <person name="Rensing S.A."/>
            <person name="Grimwood J."/>
            <person name="Schmutz J."/>
            <person name="Mcdaniel S.F."/>
        </authorList>
    </citation>
    <scope>NUCLEOTIDE SEQUENCE</scope>
    <source>
        <strain evidence="2">R40</strain>
    </source>
</reference>
<keyword evidence="3" id="KW-1185">Reference proteome</keyword>
<evidence type="ECO:0000256" key="1">
    <source>
        <dbReference type="SAM" id="SignalP"/>
    </source>
</evidence>
<feature type="chain" id="PRO_5035848800" evidence="1">
    <location>
        <begin position="30"/>
        <end position="49"/>
    </location>
</feature>
<evidence type="ECO:0000313" key="2">
    <source>
        <dbReference type="EMBL" id="KAG0578874.1"/>
    </source>
</evidence>
<organism evidence="2 3">
    <name type="scientific">Ceratodon purpureus</name>
    <name type="common">Fire moss</name>
    <name type="synonym">Dicranum purpureum</name>
    <dbReference type="NCBI Taxonomy" id="3225"/>
    <lineage>
        <taxon>Eukaryota</taxon>
        <taxon>Viridiplantae</taxon>
        <taxon>Streptophyta</taxon>
        <taxon>Embryophyta</taxon>
        <taxon>Bryophyta</taxon>
        <taxon>Bryophytina</taxon>
        <taxon>Bryopsida</taxon>
        <taxon>Dicranidae</taxon>
        <taxon>Pseudoditrichales</taxon>
        <taxon>Ditrichaceae</taxon>
        <taxon>Ceratodon</taxon>
    </lineage>
</organism>
<comment type="caution">
    <text evidence="2">The sequence shown here is derived from an EMBL/GenBank/DDBJ whole genome shotgun (WGS) entry which is preliminary data.</text>
</comment>
<feature type="signal peptide" evidence="1">
    <location>
        <begin position="1"/>
        <end position="29"/>
    </location>
</feature>
<keyword evidence="1" id="KW-0732">Signal</keyword>
<sequence length="49" mass="5663">MTRVFRGFCLYSQLKILLTLLITCSTAMGNESLQRKNSYCLKILYDGRV</sequence>
<gene>
    <name evidence="2" type="ORF">KC19_4G056200</name>
</gene>
<dbReference type="AlphaFoldDB" id="A0A8T0I5Z4"/>
<accession>A0A8T0I5Z4</accession>
<evidence type="ECO:0000313" key="3">
    <source>
        <dbReference type="Proteomes" id="UP000822688"/>
    </source>
</evidence>
<dbReference type="Proteomes" id="UP000822688">
    <property type="component" value="Chromosome 4"/>
</dbReference>
<name>A0A8T0I5Z4_CERPU</name>
<proteinExistence type="predicted"/>
<protein>
    <submittedName>
        <fullName evidence="2">Uncharacterized protein</fullName>
    </submittedName>
</protein>
<dbReference type="EMBL" id="CM026424">
    <property type="protein sequence ID" value="KAG0578874.1"/>
    <property type="molecule type" value="Genomic_DNA"/>
</dbReference>